<dbReference type="GO" id="GO:0008270">
    <property type="term" value="F:zinc ion binding"/>
    <property type="evidence" value="ECO:0007669"/>
    <property type="project" value="UniProtKB-KW"/>
</dbReference>
<name>A0A0G4FJ86_9ALVE</name>
<dbReference type="VEuPathDB" id="CryptoDB:Cvel_17310"/>
<evidence type="ECO:0000313" key="3">
    <source>
        <dbReference type="EMBL" id="CEM13792.1"/>
    </source>
</evidence>
<keyword evidence="1" id="KW-0862">Zinc</keyword>
<evidence type="ECO:0000256" key="1">
    <source>
        <dbReference type="PROSITE-ProRule" id="PRU00723"/>
    </source>
</evidence>
<dbReference type="InterPro" id="IPR000571">
    <property type="entry name" value="Znf_CCCH"/>
</dbReference>
<keyword evidence="1" id="KW-0863">Zinc-finger</keyword>
<dbReference type="AlphaFoldDB" id="A0A0G4FJ86"/>
<feature type="domain" description="C3H1-type" evidence="2">
    <location>
        <begin position="4"/>
        <end position="30"/>
    </location>
</feature>
<organism evidence="3">
    <name type="scientific">Chromera velia CCMP2878</name>
    <dbReference type="NCBI Taxonomy" id="1169474"/>
    <lineage>
        <taxon>Eukaryota</taxon>
        <taxon>Sar</taxon>
        <taxon>Alveolata</taxon>
        <taxon>Colpodellida</taxon>
        <taxon>Chromeraceae</taxon>
        <taxon>Chromera</taxon>
    </lineage>
</organism>
<keyword evidence="1" id="KW-0479">Metal-binding</keyword>
<evidence type="ECO:0000259" key="2">
    <source>
        <dbReference type="PROSITE" id="PS50103"/>
    </source>
</evidence>
<feature type="zinc finger region" description="C3H1-type" evidence="1">
    <location>
        <begin position="4"/>
        <end position="30"/>
    </location>
</feature>
<accession>A0A0G4FJ86</accession>
<dbReference type="EMBL" id="CDMZ01000412">
    <property type="protein sequence ID" value="CEM13792.1"/>
    <property type="molecule type" value="Genomic_DNA"/>
</dbReference>
<dbReference type="PROSITE" id="PS50103">
    <property type="entry name" value="ZF_C3H1"/>
    <property type="match status" value="1"/>
</dbReference>
<protein>
    <recommendedName>
        <fullName evidence="2">C3H1-type domain-containing protein</fullName>
    </recommendedName>
</protein>
<sequence length="351" mass="38720">MYSRLQVRVCEAFLEGQCRRFHCQDLHELPGMCRKNALFLNTPFDCNRGRWCDHSHEPMSEQEKELFMITERDKILHYVRKGWIQLSRPNAHWATPFIRKHFNIKNVIPRQQSQQGQKSKEAAGMLHAAQVGGAGGEGAPSDVCASEKGGAAAMQEGVGRVGVPGEKGGAAAMQEGVGRVGVPGEKGGAAAMQNHLHAEAVAIEELPEKASEEVLLVRDSERRRMSGASSFVTLSGLGFHSKGDDGRDEIDRPLDGMRKAEAEQFVADLPARIQRGAKSFLSKRDFKVAVGEAWGDLCDQIKKTTLQKLQMCTRKRRDGTILWSETCSAFQKYAGSLVEETSSARLRQRGG</sequence>
<gene>
    <name evidence="3" type="ORF">Cvel_17310</name>
</gene>
<reference evidence="3" key="1">
    <citation type="submission" date="2014-11" db="EMBL/GenBank/DDBJ databases">
        <authorList>
            <person name="Otto D Thomas"/>
            <person name="Naeem Raeece"/>
        </authorList>
    </citation>
    <scope>NUCLEOTIDE SEQUENCE</scope>
</reference>
<proteinExistence type="predicted"/>